<dbReference type="AlphaFoldDB" id="A0A8K0J754"/>
<accession>A0A8K0J754</accession>
<reference evidence="3" key="1">
    <citation type="journal article" date="2020" name="bioRxiv">
        <title>Whole genome comparisons of ergot fungi reveals the divergence and evolution of species within the genus Claviceps are the result of varying mechanisms driving genome evolution and host range expansion.</title>
        <authorList>
            <person name="Wyka S.A."/>
            <person name="Mondo S.J."/>
            <person name="Liu M."/>
            <person name="Dettman J."/>
            <person name="Nalam V."/>
            <person name="Broders K.D."/>
        </authorList>
    </citation>
    <scope>NUCLEOTIDE SEQUENCE</scope>
    <source>
        <strain evidence="3">CCC 489</strain>
    </source>
</reference>
<keyword evidence="4" id="KW-1185">Reference proteome</keyword>
<evidence type="ECO:0000313" key="3">
    <source>
        <dbReference type="EMBL" id="KAG5924433.1"/>
    </source>
</evidence>
<dbReference type="OrthoDB" id="4961577at2759"/>
<proteinExistence type="predicted"/>
<feature type="chain" id="PRO_5035454530" evidence="2">
    <location>
        <begin position="21"/>
        <end position="158"/>
    </location>
</feature>
<gene>
    <name evidence="3" type="ORF">E4U42_004632</name>
</gene>
<feature type="signal peptide" evidence="2">
    <location>
        <begin position="1"/>
        <end position="20"/>
    </location>
</feature>
<protein>
    <submittedName>
        <fullName evidence="3">Uncharacterized protein</fullName>
    </submittedName>
</protein>
<feature type="compositionally biased region" description="Low complexity" evidence="1">
    <location>
        <begin position="117"/>
        <end position="135"/>
    </location>
</feature>
<evidence type="ECO:0000256" key="2">
    <source>
        <dbReference type="SAM" id="SignalP"/>
    </source>
</evidence>
<comment type="caution">
    <text evidence="3">The sequence shown here is derived from an EMBL/GenBank/DDBJ whole genome shotgun (WGS) entry which is preliminary data.</text>
</comment>
<dbReference type="Proteomes" id="UP000811619">
    <property type="component" value="Unassembled WGS sequence"/>
</dbReference>
<evidence type="ECO:0000313" key="4">
    <source>
        <dbReference type="Proteomes" id="UP000811619"/>
    </source>
</evidence>
<keyword evidence="2" id="KW-0732">Signal</keyword>
<sequence length="158" mass="16381">MQGPTAFVAVLSALLAVGAALPQTNVLPRAAYGARKPKYSIVPLEPGDDGRRGSGTPRAQTVVETVVKTQEPITKTITRTGAPVTVTEAPTSVPVVPIGGGNTNTIVTMTVYVTQESTSRGRTTPATATATSRAPCLPTPWHVPHGNSTANRHPLGKH</sequence>
<feature type="region of interest" description="Disordered" evidence="1">
    <location>
        <begin position="117"/>
        <end position="158"/>
    </location>
</feature>
<organism evidence="3 4">
    <name type="scientific">Claviceps africana</name>
    <dbReference type="NCBI Taxonomy" id="83212"/>
    <lineage>
        <taxon>Eukaryota</taxon>
        <taxon>Fungi</taxon>
        <taxon>Dikarya</taxon>
        <taxon>Ascomycota</taxon>
        <taxon>Pezizomycotina</taxon>
        <taxon>Sordariomycetes</taxon>
        <taxon>Hypocreomycetidae</taxon>
        <taxon>Hypocreales</taxon>
        <taxon>Clavicipitaceae</taxon>
        <taxon>Claviceps</taxon>
    </lineage>
</organism>
<dbReference type="EMBL" id="SRPY01000415">
    <property type="protein sequence ID" value="KAG5924433.1"/>
    <property type="molecule type" value="Genomic_DNA"/>
</dbReference>
<name>A0A8K0J754_9HYPO</name>
<evidence type="ECO:0000256" key="1">
    <source>
        <dbReference type="SAM" id="MobiDB-lite"/>
    </source>
</evidence>